<dbReference type="InterPro" id="IPR024079">
    <property type="entry name" value="MetalloPept_cat_dom_sf"/>
</dbReference>
<accession>A0ABW3BN52</accession>
<organism evidence="8 9">
    <name type="scientific">Mariniflexile aquimaris</name>
    <dbReference type="NCBI Taxonomy" id="881009"/>
    <lineage>
        <taxon>Bacteria</taxon>
        <taxon>Pseudomonadati</taxon>
        <taxon>Bacteroidota</taxon>
        <taxon>Flavobacteriia</taxon>
        <taxon>Flavobacteriales</taxon>
        <taxon>Flavobacteriaceae</taxon>
        <taxon>Mariniflexile</taxon>
    </lineage>
</organism>
<evidence type="ECO:0000256" key="5">
    <source>
        <dbReference type="ARBA" id="ARBA00022833"/>
    </source>
</evidence>
<keyword evidence="4" id="KW-0378">Hydrolase</keyword>
<feature type="domain" description="Secretion system C-terminal sorting" evidence="7">
    <location>
        <begin position="524"/>
        <end position="596"/>
    </location>
</feature>
<sequence length="598" mass="64986">MKKILQHIMLISCFLGLGGSNLFSQILLKETSLEKQITNSSLVIEGKVLSKSSFWDAEHKNIYTVNTVEVYKVFKGEALETIEIITEGGTVGLSAQIVTPSLKLRTNDTGVFMLYDNNINIKQKSAKKQFKTYGSLQGFYKYNLTKDEAINPFNKKQGITSAFYGEIMAITKSDVVEVKNLSLESKQSAANKGLLAPGGITFSPTNISAGTKSVLTINGTGFGSAPGTLGKVSFSNADDGGATLISALSTQILSWGNTQITVEVPSDAGTGIIEVTDSAGASATSVAELTVTYAEINVVADDINPGTDVAYRTQHVDDNFSGGYTWRMFTGFDNNASAKAAFLRALDSWRCGTGINWVTGATTNTNVAASDGVNVVRFDVNNELDNGVLGQCTFYYSGCIVNRNSSINWYVYEFDIVFDDATDWNYSSDINSTEIGEYDFESVALHELGHGHQLGHVNNTNDVMHYAISTSEEQRVLGTGNIACATTIQTRSTTIVSCTGLEVMTNHPCYLSIEEEELTAAISLYPNPNKGIFNINNSSLISLEKVVIYDIRGRLMAKFDMTNASRIKTINLQGVSKGMYFVNIYSDKAMITKKIILE</sequence>
<dbReference type="Gene3D" id="2.60.40.10">
    <property type="entry name" value="Immunoglobulins"/>
    <property type="match status" value="1"/>
</dbReference>
<dbReference type="NCBIfam" id="TIGR04183">
    <property type="entry name" value="Por_Secre_tail"/>
    <property type="match status" value="1"/>
</dbReference>
<evidence type="ECO:0000259" key="7">
    <source>
        <dbReference type="Pfam" id="PF18962"/>
    </source>
</evidence>
<dbReference type="InterPro" id="IPR013783">
    <property type="entry name" value="Ig-like_fold"/>
</dbReference>
<reference evidence="9" key="1">
    <citation type="journal article" date="2019" name="Int. J. Syst. Evol. Microbiol.">
        <title>The Global Catalogue of Microorganisms (GCM) 10K type strain sequencing project: providing services to taxonomists for standard genome sequencing and annotation.</title>
        <authorList>
            <consortium name="The Broad Institute Genomics Platform"/>
            <consortium name="The Broad Institute Genome Sequencing Center for Infectious Disease"/>
            <person name="Wu L."/>
            <person name="Ma J."/>
        </authorList>
    </citation>
    <scope>NUCLEOTIDE SEQUENCE [LARGE SCALE GENOMIC DNA]</scope>
    <source>
        <strain evidence="9">CCUG 60529</strain>
    </source>
</reference>
<protein>
    <submittedName>
        <fullName evidence="8">T9SS type A sorting domain-containing protein</fullName>
    </submittedName>
</protein>
<keyword evidence="5" id="KW-0862">Zinc</keyword>
<gene>
    <name evidence="8" type="ORF">ACFQ0I_01935</name>
</gene>
<dbReference type="InterPro" id="IPR026444">
    <property type="entry name" value="Secre_tail"/>
</dbReference>
<dbReference type="SUPFAM" id="SSF55486">
    <property type="entry name" value="Metalloproteases ('zincins'), catalytic domain"/>
    <property type="match status" value="1"/>
</dbReference>
<evidence type="ECO:0000256" key="2">
    <source>
        <dbReference type="ARBA" id="ARBA00022723"/>
    </source>
</evidence>
<dbReference type="Gene3D" id="3.40.390.10">
    <property type="entry name" value="Collagenase (Catalytic Domain)"/>
    <property type="match status" value="1"/>
</dbReference>
<comment type="caution">
    <text evidence="8">The sequence shown here is derived from an EMBL/GenBank/DDBJ whole genome shotgun (WGS) entry which is preliminary data.</text>
</comment>
<evidence type="ECO:0000256" key="3">
    <source>
        <dbReference type="ARBA" id="ARBA00022729"/>
    </source>
</evidence>
<feature type="domain" description="Peptidase M10 metallopeptidase" evidence="6">
    <location>
        <begin position="414"/>
        <end position="475"/>
    </location>
</feature>
<evidence type="ECO:0000259" key="6">
    <source>
        <dbReference type="Pfam" id="PF00413"/>
    </source>
</evidence>
<keyword evidence="2" id="KW-0479">Metal-binding</keyword>
<proteinExistence type="predicted"/>
<keyword evidence="3" id="KW-0732">Signal</keyword>
<dbReference type="Pfam" id="PF00413">
    <property type="entry name" value="Peptidase_M10"/>
    <property type="match status" value="1"/>
</dbReference>
<evidence type="ECO:0000313" key="8">
    <source>
        <dbReference type="EMBL" id="MFD0834510.1"/>
    </source>
</evidence>
<evidence type="ECO:0000313" key="9">
    <source>
        <dbReference type="Proteomes" id="UP001597011"/>
    </source>
</evidence>
<dbReference type="EMBL" id="JBHTIB010000002">
    <property type="protein sequence ID" value="MFD0834510.1"/>
    <property type="molecule type" value="Genomic_DNA"/>
</dbReference>
<dbReference type="InterPro" id="IPR014756">
    <property type="entry name" value="Ig_E-set"/>
</dbReference>
<dbReference type="InterPro" id="IPR001818">
    <property type="entry name" value="Pept_M10_metallopeptidase"/>
</dbReference>
<keyword evidence="9" id="KW-1185">Reference proteome</keyword>
<dbReference type="SUPFAM" id="SSF81296">
    <property type="entry name" value="E set domains"/>
    <property type="match status" value="1"/>
</dbReference>
<dbReference type="Proteomes" id="UP001597011">
    <property type="component" value="Unassembled WGS sequence"/>
</dbReference>
<keyword evidence="1" id="KW-0645">Protease</keyword>
<dbReference type="Pfam" id="PF18962">
    <property type="entry name" value="Por_Secre_tail"/>
    <property type="match status" value="1"/>
</dbReference>
<evidence type="ECO:0000256" key="1">
    <source>
        <dbReference type="ARBA" id="ARBA00022670"/>
    </source>
</evidence>
<evidence type="ECO:0000256" key="4">
    <source>
        <dbReference type="ARBA" id="ARBA00022801"/>
    </source>
</evidence>
<dbReference type="RefSeq" id="WP_379938858.1">
    <property type="nucleotide sequence ID" value="NZ_JBHTIB010000002.1"/>
</dbReference>
<name>A0ABW3BN52_9FLAO</name>